<dbReference type="Gramene" id="CDO97199">
    <property type="protein sequence ID" value="CDO97199"/>
    <property type="gene ID" value="GSCOC_T00014466001"/>
</dbReference>
<keyword evidence="2" id="KW-1185">Reference proteome</keyword>
<dbReference type="AlphaFoldDB" id="A0A068TMR1"/>
<reference evidence="2" key="1">
    <citation type="journal article" date="2014" name="Science">
        <title>The coffee genome provides insight into the convergent evolution of caffeine biosynthesis.</title>
        <authorList>
            <person name="Denoeud F."/>
            <person name="Carretero-Paulet L."/>
            <person name="Dereeper A."/>
            <person name="Droc G."/>
            <person name="Guyot R."/>
            <person name="Pietrella M."/>
            <person name="Zheng C."/>
            <person name="Alberti A."/>
            <person name="Anthony F."/>
            <person name="Aprea G."/>
            <person name="Aury J.M."/>
            <person name="Bento P."/>
            <person name="Bernard M."/>
            <person name="Bocs S."/>
            <person name="Campa C."/>
            <person name="Cenci A."/>
            <person name="Combes M.C."/>
            <person name="Crouzillat D."/>
            <person name="Da Silva C."/>
            <person name="Daddiego L."/>
            <person name="De Bellis F."/>
            <person name="Dussert S."/>
            <person name="Garsmeur O."/>
            <person name="Gayraud T."/>
            <person name="Guignon V."/>
            <person name="Jahn K."/>
            <person name="Jamilloux V."/>
            <person name="Joet T."/>
            <person name="Labadie K."/>
            <person name="Lan T."/>
            <person name="Leclercq J."/>
            <person name="Lepelley M."/>
            <person name="Leroy T."/>
            <person name="Li L.T."/>
            <person name="Librado P."/>
            <person name="Lopez L."/>
            <person name="Munoz A."/>
            <person name="Noel B."/>
            <person name="Pallavicini A."/>
            <person name="Perrotta G."/>
            <person name="Poncet V."/>
            <person name="Pot D."/>
            <person name="Priyono X."/>
            <person name="Rigoreau M."/>
            <person name="Rouard M."/>
            <person name="Rozas J."/>
            <person name="Tranchant-Dubreuil C."/>
            <person name="VanBuren R."/>
            <person name="Zhang Q."/>
            <person name="Andrade A.C."/>
            <person name="Argout X."/>
            <person name="Bertrand B."/>
            <person name="de Kochko A."/>
            <person name="Graziosi G."/>
            <person name="Henry R.J."/>
            <person name="Jayarama X."/>
            <person name="Ming R."/>
            <person name="Nagai C."/>
            <person name="Rounsley S."/>
            <person name="Sankoff D."/>
            <person name="Giuliano G."/>
            <person name="Albert V.A."/>
            <person name="Wincker P."/>
            <person name="Lashermes P."/>
        </authorList>
    </citation>
    <scope>NUCLEOTIDE SEQUENCE [LARGE SCALE GENOMIC DNA]</scope>
    <source>
        <strain evidence="2">cv. DH200-94</strain>
    </source>
</reference>
<gene>
    <name evidence="1" type="ORF">GSCOC_T00014466001</name>
</gene>
<accession>A0A068TMR1</accession>
<protein>
    <submittedName>
        <fullName evidence="1">Uncharacterized protein</fullName>
    </submittedName>
</protein>
<proteinExistence type="predicted"/>
<organism evidence="1 2">
    <name type="scientific">Coffea canephora</name>
    <name type="common">Robusta coffee</name>
    <dbReference type="NCBI Taxonomy" id="49390"/>
    <lineage>
        <taxon>Eukaryota</taxon>
        <taxon>Viridiplantae</taxon>
        <taxon>Streptophyta</taxon>
        <taxon>Embryophyta</taxon>
        <taxon>Tracheophyta</taxon>
        <taxon>Spermatophyta</taxon>
        <taxon>Magnoliopsida</taxon>
        <taxon>eudicotyledons</taxon>
        <taxon>Gunneridae</taxon>
        <taxon>Pentapetalae</taxon>
        <taxon>asterids</taxon>
        <taxon>lamiids</taxon>
        <taxon>Gentianales</taxon>
        <taxon>Rubiaceae</taxon>
        <taxon>Ixoroideae</taxon>
        <taxon>Gardenieae complex</taxon>
        <taxon>Bertiereae - Coffeeae clade</taxon>
        <taxon>Coffeeae</taxon>
        <taxon>Coffea</taxon>
    </lineage>
</organism>
<dbReference type="InParanoid" id="A0A068TMR1"/>
<name>A0A068TMR1_COFCA</name>
<evidence type="ECO:0000313" key="1">
    <source>
        <dbReference type="EMBL" id="CDO97199.1"/>
    </source>
</evidence>
<evidence type="ECO:0000313" key="2">
    <source>
        <dbReference type="Proteomes" id="UP000295252"/>
    </source>
</evidence>
<dbReference type="EMBL" id="HG739085">
    <property type="protein sequence ID" value="CDO97199.1"/>
    <property type="molecule type" value="Genomic_DNA"/>
</dbReference>
<dbReference type="Proteomes" id="UP000295252">
    <property type="component" value="Chromosome IV"/>
</dbReference>
<sequence length="113" mass="12981">MKIEKDKSEIRRRVWEYRRRQRRRRRCGMREEGWGSKEQVHWARAEAAVFLYLAGSIAVRAVTLGGGQACAQNLRRWIRRGVHWRLVDTGGGLYICAILKGLGSMLGGKKGIN</sequence>